<dbReference type="AlphaFoldDB" id="A0A7X5BZJ7"/>
<dbReference type="Proteomes" id="UP000558113">
    <property type="component" value="Unassembled WGS sequence"/>
</dbReference>
<keyword evidence="3" id="KW-1185">Reference proteome</keyword>
<dbReference type="PROSITE" id="PS51186">
    <property type="entry name" value="GNAT"/>
    <property type="match status" value="1"/>
</dbReference>
<dbReference type="RefSeq" id="WP_161704055.1">
    <property type="nucleotide sequence ID" value="NZ_JAAAMU010000022.1"/>
</dbReference>
<accession>A0A7X5BZJ7</accession>
<dbReference type="OrthoDB" id="2895575at2"/>
<feature type="domain" description="N-acetyltransferase" evidence="1">
    <location>
        <begin position="127"/>
        <end position="262"/>
    </location>
</feature>
<dbReference type="EMBL" id="JAAAMU010000022">
    <property type="protein sequence ID" value="NBC72753.1"/>
    <property type="molecule type" value="Genomic_DNA"/>
</dbReference>
<dbReference type="Gene3D" id="3.40.630.30">
    <property type="match status" value="1"/>
</dbReference>
<evidence type="ECO:0000259" key="1">
    <source>
        <dbReference type="PROSITE" id="PS51186"/>
    </source>
</evidence>
<dbReference type="CDD" id="cd04301">
    <property type="entry name" value="NAT_SF"/>
    <property type="match status" value="1"/>
</dbReference>
<comment type="caution">
    <text evidence="2">The sequence shown here is derived from an EMBL/GenBank/DDBJ whole genome shotgun (WGS) entry which is preliminary data.</text>
</comment>
<evidence type="ECO:0000313" key="3">
    <source>
        <dbReference type="Proteomes" id="UP000558113"/>
    </source>
</evidence>
<keyword evidence="2" id="KW-0808">Transferase</keyword>
<organism evidence="2 3">
    <name type="scientific">Paenibacillus sacheonensis</name>
    <dbReference type="NCBI Taxonomy" id="742054"/>
    <lineage>
        <taxon>Bacteria</taxon>
        <taxon>Bacillati</taxon>
        <taxon>Bacillota</taxon>
        <taxon>Bacilli</taxon>
        <taxon>Bacillales</taxon>
        <taxon>Paenibacillaceae</taxon>
        <taxon>Paenibacillus</taxon>
    </lineage>
</organism>
<protein>
    <submittedName>
        <fullName evidence="2">GNAT family N-acetyltransferase</fullName>
    </submittedName>
</protein>
<name>A0A7X5BZJ7_9BACL</name>
<reference evidence="2 3" key="1">
    <citation type="submission" date="2020-01" db="EMBL/GenBank/DDBJ databases">
        <title>Paenibacillus soybeanensis sp. nov. isolated from the nodules of soybean (Glycine max(L.) Merr).</title>
        <authorList>
            <person name="Wang H."/>
        </authorList>
    </citation>
    <scope>NUCLEOTIDE SEQUENCE [LARGE SCALE GENOMIC DNA]</scope>
    <source>
        <strain evidence="2 3">DSM 23054</strain>
    </source>
</reference>
<proteinExistence type="predicted"/>
<dbReference type="GO" id="GO:0016747">
    <property type="term" value="F:acyltransferase activity, transferring groups other than amino-acyl groups"/>
    <property type="evidence" value="ECO:0007669"/>
    <property type="project" value="InterPro"/>
</dbReference>
<evidence type="ECO:0000313" key="2">
    <source>
        <dbReference type="EMBL" id="NBC72753.1"/>
    </source>
</evidence>
<sequence>MTRIPEKIKENMMYTMEQMSIFCPRIILKRTSRVFRYESDIVHSMYNRVIAYQGGLTEDTLIDIARIANSYRTNNVPFTWLTWSHDADVADLTFGLAANGLKKVGDMSGMSLSLTDWRHDAPDIPGFVIKPIQNRSEMDWFQDIVPPVFDLIGEAGNIFVRICEAAAFGENAVFRHYIGFLDGQPVSAVTAVQQGDTIGIYNVAVREAYRRKGFGSAMTAHAVRQGQAAGGRLAVLQASKMGESVYRDLGFSADMAIELFQG</sequence>
<dbReference type="Pfam" id="PF00583">
    <property type="entry name" value="Acetyltransf_1"/>
    <property type="match status" value="1"/>
</dbReference>
<dbReference type="SUPFAM" id="SSF55729">
    <property type="entry name" value="Acyl-CoA N-acyltransferases (Nat)"/>
    <property type="match status" value="1"/>
</dbReference>
<gene>
    <name evidence="2" type="ORF">GT003_27530</name>
</gene>
<dbReference type="InterPro" id="IPR016181">
    <property type="entry name" value="Acyl_CoA_acyltransferase"/>
</dbReference>
<dbReference type="InterPro" id="IPR000182">
    <property type="entry name" value="GNAT_dom"/>
</dbReference>